<dbReference type="InterPro" id="IPR036388">
    <property type="entry name" value="WH-like_DNA-bd_sf"/>
</dbReference>
<sequence length="325" mass="34925">MAESWDDLRIFLAVSRGETLSAAGRTLRMDPATVGRRVARLEQDMGLPLFVKSPHGYALTEGGARLVPHAEAAEQALSLASEAVRGRSEGLSGQIRIGAPDGCANFLLPQVCAEIAAQNPELEVQILALPRVVNLSRREADMAIAVSAPTAGRLVVQKIADYRLHLAASEAYLARNVPLNGVGDLRGHRMVGYIPDMIFDKELDYLDALGLRRVALASNSVSVQFQWLRQGAGLGIVHDFALPSAPGLRPVLRDAVSLTRSFYLVRHEDDRRLDRMNRFAAALLEGLRRELARLEAVVDAAATGGAVRAGSQGGGPRQNAGLSDT</sequence>
<evidence type="ECO:0000256" key="1">
    <source>
        <dbReference type="ARBA" id="ARBA00009437"/>
    </source>
</evidence>
<dbReference type="SUPFAM" id="SSF46785">
    <property type="entry name" value="Winged helix' DNA-binding domain"/>
    <property type="match status" value="1"/>
</dbReference>
<evidence type="ECO:0000256" key="3">
    <source>
        <dbReference type="ARBA" id="ARBA00023125"/>
    </source>
</evidence>
<keyword evidence="5" id="KW-0175">Coiled coil</keyword>
<dbReference type="Proteomes" id="UP000596387">
    <property type="component" value="Chromosome"/>
</dbReference>
<evidence type="ECO:0000313" key="9">
    <source>
        <dbReference type="Proteomes" id="UP000596387"/>
    </source>
</evidence>
<keyword evidence="2" id="KW-0805">Transcription regulation</keyword>
<feature type="coiled-coil region" evidence="5">
    <location>
        <begin position="277"/>
        <end position="304"/>
    </location>
</feature>
<dbReference type="EMBL" id="CP047166">
    <property type="protein sequence ID" value="QRF66950.1"/>
    <property type="molecule type" value="Genomic_DNA"/>
</dbReference>
<dbReference type="InterPro" id="IPR005119">
    <property type="entry name" value="LysR_subst-bd"/>
</dbReference>
<accession>A0ABX7F8S9</accession>
<dbReference type="InterPro" id="IPR000847">
    <property type="entry name" value="LysR_HTH_N"/>
</dbReference>
<evidence type="ECO:0000256" key="5">
    <source>
        <dbReference type="SAM" id="Coils"/>
    </source>
</evidence>
<dbReference type="Gene3D" id="1.10.10.10">
    <property type="entry name" value="Winged helix-like DNA-binding domain superfamily/Winged helix DNA-binding domain"/>
    <property type="match status" value="1"/>
</dbReference>
<comment type="similarity">
    <text evidence="1">Belongs to the LysR transcriptional regulatory family.</text>
</comment>
<dbReference type="InterPro" id="IPR058163">
    <property type="entry name" value="LysR-type_TF_proteobact-type"/>
</dbReference>
<dbReference type="Pfam" id="PF00126">
    <property type="entry name" value="HTH_1"/>
    <property type="match status" value="1"/>
</dbReference>
<organism evidence="8 9">
    <name type="scientific">Ponticoccus alexandrii</name>
    <dbReference type="NCBI Taxonomy" id="1943633"/>
    <lineage>
        <taxon>Bacteria</taxon>
        <taxon>Pseudomonadati</taxon>
        <taxon>Pseudomonadota</taxon>
        <taxon>Alphaproteobacteria</taxon>
        <taxon>Rhodobacterales</taxon>
        <taxon>Roseobacteraceae</taxon>
        <taxon>Ponticoccus</taxon>
    </lineage>
</organism>
<feature type="domain" description="HTH lysR-type" evidence="7">
    <location>
        <begin position="1"/>
        <end position="60"/>
    </location>
</feature>
<evidence type="ECO:0000256" key="6">
    <source>
        <dbReference type="SAM" id="MobiDB-lite"/>
    </source>
</evidence>
<evidence type="ECO:0000313" key="8">
    <source>
        <dbReference type="EMBL" id="QRF66950.1"/>
    </source>
</evidence>
<evidence type="ECO:0000256" key="4">
    <source>
        <dbReference type="ARBA" id="ARBA00023163"/>
    </source>
</evidence>
<dbReference type="RefSeq" id="WP_023850122.1">
    <property type="nucleotide sequence ID" value="NZ_CP047166.1"/>
</dbReference>
<dbReference type="Gene3D" id="3.40.190.290">
    <property type="match status" value="1"/>
</dbReference>
<keyword evidence="4" id="KW-0804">Transcription</keyword>
<keyword evidence="3" id="KW-0238">DNA-binding</keyword>
<proteinExistence type="inferred from homology"/>
<dbReference type="Pfam" id="PF03466">
    <property type="entry name" value="LysR_substrate"/>
    <property type="match status" value="1"/>
</dbReference>
<keyword evidence="9" id="KW-1185">Reference proteome</keyword>
<name>A0ABX7F8S9_9RHOB</name>
<evidence type="ECO:0000259" key="7">
    <source>
        <dbReference type="PROSITE" id="PS50931"/>
    </source>
</evidence>
<evidence type="ECO:0000256" key="2">
    <source>
        <dbReference type="ARBA" id="ARBA00023015"/>
    </source>
</evidence>
<dbReference type="PANTHER" id="PTHR30537">
    <property type="entry name" value="HTH-TYPE TRANSCRIPTIONAL REGULATOR"/>
    <property type="match status" value="1"/>
</dbReference>
<dbReference type="InterPro" id="IPR036390">
    <property type="entry name" value="WH_DNA-bd_sf"/>
</dbReference>
<protein>
    <submittedName>
        <fullName evidence="8">LysR family transcriptional regulator</fullName>
    </submittedName>
</protein>
<dbReference type="PROSITE" id="PS50931">
    <property type="entry name" value="HTH_LYSR"/>
    <property type="match status" value="1"/>
</dbReference>
<dbReference type="SUPFAM" id="SSF53850">
    <property type="entry name" value="Periplasmic binding protein-like II"/>
    <property type="match status" value="1"/>
</dbReference>
<reference evidence="8 9" key="1">
    <citation type="submission" date="2019-12" db="EMBL/GenBank/DDBJ databases">
        <title>Complete Genome Sequence of a Quorum-Sensing Bacterium,Rhodobacteraceae bacterium C31, Isolated from a marine microalgae symbiotic bacteria.</title>
        <authorList>
            <person name="Zhang Y."/>
        </authorList>
    </citation>
    <scope>NUCLEOTIDE SEQUENCE [LARGE SCALE GENOMIC DNA]</scope>
    <source>
        <strain evidence="8 9">C31</strain>
    </source>
</reference>
<gene>
    <name evidence="8" type="ORF">GQA70_11880</name>
</gene>
<dbReference type="PANTHER" id="PTHR30537:SF3">
    <property type="entry name" value="TRANSCRIPTIONAL REGULATORY PROTEIN"/>
    <property type="match status" value="1"/>
</dbReference>
<feature type="region of interest" description="Disordered" evidence="6">
    <location>
        <begin position="306"/>
        <end position="325"/>
    </location>
</feature>